<feature type="domain" description="HTH lysR-type" evidence="5">
    <location>
        <begin position="4"/>
        <end position="61"/>
    </location>
</feature>
<reference evidence="6 7" key="1">
    <citation type="submission" date="2023-09" db="EMBL/GenBank/DDBJ databases">
        <authorList>
            <person name="Rey-Velasco X."/>
        </authorList>
    </citation>
    <scope>NUCLEOTIDE SEQUENCE [LARGE SCALE GENOMIC DNA]</scope>
    <source>
        <strain evidence="6 7">W409</strain>
    </source>
</reference>
<dbReference type="PANTHER" id="PTHR30118">
    <property type="entry name" value="HTH-TYPE TRANSCRIPTIONAL REGULATOR LEUO-RELATED"/>
    <property type="match status" value="1"/>
</dbReference>
<dbReference type="EMBL" id="JAVRIE010000006">
    <property type="protein sequence ID" value="MDT0583686.1"/>
    <property type="molecule type" value="Genomic_DNA"/>
</dbReference>
<dbReference type="InterPro" id="IPR000847">
    <property type="entry name" value="LysR_HTH_N"/>
</dbReference>
<dbReference type="GO" id="GO:0003677">
    <property type="term" value="F:DNA binding"/>
    <property type="evidence" value="ECO:0007669"/>
    <property type="project" value="UniProtKB-KW"/>
</dbReference>
<dbReference type="PROSITE" id="PS50931">
    <property type="entry name" value="HTH_LYSR"/>
    <property type="match status" value="1"/>
</dbReference>
<dbReference type="InterPro" id="IPR005119">
    <property type="entry name" value="LysR_subst-bd"/>
</dbReference>
<dbReference type="PANTHER" id="PTHR30118:SF15">
    <property type="entry name" value="TRANSCRIPTIONAL REGULATORY PROTEIN"/>
    <property type="match status" value="1"/>
</dbReference>
<evidence type="ECO:0000313" key="6">
    <source>
        <dbReference type="EMBL" id="MDT0583686.1"/>
    </source>
</evidence>
<evidence type="ECO:0000256" key="1">
    <source>
        <dbReference type="ARBA" id="ARBA00009437"/>
    </source>
</evidence>
<evidence type="ECO:0000313" key="7">
    <source>
        <dbReference type="Proteomes" id="UP001249020"/>
    </source>
</evidence>
<dbReference type="Proteomes" id="UP001249020">
    <property type="component" value="Unassembled WGS sequence"/>
</dbReference>
<keyword evidence="2" id="KW-0805">Transcription regulation</keyword>
<evidence type="ECO:0000259" key="5">
    <source>
        <dbReference type="PROSITE" id="PS50931"/>
    </source>
</evidence>
<comment type="caution">
    <text evidence="6">The sequence shown here is derived from an EMBL/GenBank/DDBJ whole genome shotgun (WGS) entry which is preliminary data.</text>
</comment>
<dbReference type="CDD" id="cd08417">
    <property type="entry name" value="PBP2_Nitroaromatics_like"/>
    <property type="match status" value="1"/>
</dbReference>
<keyword evidence="7" id="KW-1185">Reference proteome</keyword>
<dbReference type="SUPFAM" id="SSF53850">
    <property type="entry name" value="Periplasmic binding protein-like II"/>
    <property type="match status" value="1"/>
</dbReference>
<evidence type="ECO:0000256" key="4">
    <source>
        <dbReference type="ARBA" id="ARBA00023163"/>
    </source>
</evidence>
<dbReference type="AlphaFoldDB" id="A0AAW8R6C1"/>
<evidence type="ECO:0000256" key="3">
    <source>
        <dbReference type="ARBA" id="ARBA00023125"/>
    </source>
</evidence>
<comment type="similarity">
    <text evidence="1">Belongs to the LysR transcriptional regulatory family.</text>
</comment>
<name>A0AAW8R6C1_9ALTE</name>
<dbReference type="Pfam" id="PF03466">
    <property type="entry name" value="LysR_substrate"/>
    <property type="match status" value="1"/>
</dbReference>
<accession>A0AAW8R6C1</accession>
<dbReference type="Gene3D" id="3.40.190.10">
    <property type="entry name" value="Periplasmic binding protein-like II"/>
    <property type="match status" value="2"/>
</dbReference>
<dbReference type="InterPro" id="IPR036390">
    <property type="entry name" value="WH_DNA-bd_sf"/>
</dbReference>
<dbReference type="RefSeq" id="WP_311362455.1">
    <property type="nucleotide sequence ID" value="NZ_JAVRIE010000006.1"/>
</dbReference>
<dbReference type="InterPro" id="IPR036388">
    <property type="entry name" value="WH-like_DNA-bd_sf"/>
</dbReference>
<evidence type="ECO:0000256" key="2">
    <source>
        <dbReference type="ARBA" id="ARBA00023015"/>
    </source>
</evidence>
<dbReference type="SUPFAM" id="SSF46785">
    <property type="entry name" value="Winged helix' DNA-binding domain"/>
    <property type="match status" value="1"/>
</dbReference>
<proteinExistence type="inferred from homology"/>
<dbReference type="Pfam" id="PF00126">
    <property type="entry name" value="HTH_1"/>
    <property type="match status" value="1"/>
</dbReference>
<dbReference type="InterPro" id="IPR037402">
    <property type="entry name" value="YidZ_PBP2"/>
</dbReference>
<gene>
    <name evidence="6" type="ORF">RM544_14145</name>
</gene>
<sequence>MRPHELNLLVVFDAIMTERSITRAANRLNMTQPAVSNAVSRMRVAWKDDLFVKSGRNIQPTLKAQNLWEQIKDPVSELSAVIRPNEFDPKTVKRTFRISLADIVAQMLLVPLRKIIEEEAPNVNIHSVPYTITNAQQVLDDANVDLVLGAALTLSPVIRAEYLFDPFYVCVMRPDHPLAKGQITFEEFANAEHLLVSLSGDSSGFTDEVLAQKGLTRRVSCTVNQFSVVPDLLVNSKLICVVPAGAVHKQIVNGTLAATLPPFEMPKTTANLFWHKRQDKDPGLVWLREKVKNILVEKAEIETISVKNHLCSGCLEHLLK</sequence>
<dbReference type="Gene3D" id="1.10.10.10">
    <property type="entry name" value="Winged helix-like DNA-binding domain superfamily/Winged helix DNA-binding domain"/>
    <property type="match status" value="1"/>
</dbReference>
<keyword evidence="3" id="KW-0238">DNA-binding</keyword>
<keyword evidence="4" id="KW-0804">Transcription</keyword>
<protein>
    <submittedName>
        <fullName evidence="6">LysR family transcriptional regulator</fullName>
    </submittedName>
</protein>
<organism evidence="6 7">
    <name type="scientific">Brumicola blandensis</name>
    <dbReference type="NCBI Taxonomy" id="3075611"/>
    <lineage>
        <taxon>Bacteria</taxon>
        <taxon>Pseudomonadati</taxon>
        <taxon>Pseudomonadota</taxon>
        <taxon>Gammaproteobacteria</taxon>
        <taxon>Alteromonadales</taxon>
        <taxon>Alteromonadaceae</taxon>
        <taxon>Brumicola</taxon>
    </lineage>
</organism>
<dbReference type="GO" id="GO:0003700">
    <property type="term" value="F:DNA-binding transcription factor activity"/>
    <property type="evidence" value="ECO:0007669"/>
    <property type="project" value="InterPro"/>
</dbReference>
<dbReference type="InterPro" id="IPR050389">
    <property type="entry name" value="LysR-type_TF"/>
</dbReference>